<dbReference type="GO" id="GO:0005634">
    <property type="term" value="C:nucleus"/>
    <property type="evidence" value="ECO:0007669"/>
    <property type="project" value="TreeGrafter"/>
</dbReference>
<dbReference type="EMBL" id="KZ504068">
    <property type="protein sequence ID" value="PKU59752.1"/>
    <property type="molecule type" value="Genomic_DNA"/>
</dbReference>
<evidence type="ECO:0000259" key="3">
    <source>
        <dbReference type="PROSITE" id="PS51742"/>
    </source>
</evidence>
<reference evidence="4 5" key="1">
    <citation type="journal article" date="2016" name="Sci. Rep.">
        <title>The Dendrobium catenatum Lindl. genome sequence provides insights into polysaccharide synthase, floral development and adaptive evolution.</title>
        <authorList>
            <person name="Zhang G.Q."/>
            <person name="Xu Q."/>
            <person name="Bian C."/>
            <person name="Tsai W.C."/>
            <person name="Yeh C.M."/>
            <person name="Liu K.W."/>
            <person name="Yoshida K."/>
            <person name="Zhang L.S."/>
            <person name="Chang S.B."/>
            <person name="Chen F."/>
            <person name="Shi Y."/>
            <person name="Su Y.Y."/>
            <person name="Zhang Y.Q."/>
            <person name="Chen L.J."/>
            <person name="Yin Y."/>
            <person name="Lin M."/>
            <person name="Huang H."/>
            <person name="Deng H."/>
            <person name="Wang Z.W."/>
            <person name="Zhu S.L."/>
            <person name="Zhao X."/>
            <person name="Deng C."/>
            <person name="Niu S.C."/>
            <person name="Huang J."/>
            <person name="Wang M."/>
            <person name="Liu G.H."/>
            <person name="Yang H.J."/>
            <person name="Xiao X.J."/>
            <person name="Hsiao Y.Y."/>
            <person name="Wu W.L."/>
            <person name="Chen Y.Y."/>
            <person name="Mitsuda N."/>
            <person name="Ohme-Takagi M."/>
            <person name="Luo Y.B."/>
            <person name="Van de Peer Y."/>
            <person name="Liu Z.J."/>
        </authorList>
    </citation>
    <scope>NUCLEOTIDE SEQUENCE [LARGE SCALE GENOMIC DNA]</scope>
    <source>
        <tissue evidence="4">The whole plant</tissue>
    </source>
</reference>
<organism evidence="4 5">
    <name type="scientific">Dendrobium catenatum</name>
    <dbReference type="NCBI Taxonomy" id="906689"/>
    <lineage>
        <taxon>Eukaryota</taxon>
        <taxon>Viridiplantae</taxon>
        <taxon>Streptophyta</taxon>
        <taxon>Embryophyta</taxon>
        <taxon>Tracheophyta</taxon>
        <taxon>Spermatophyta</taxon>
        <taxon>Magnoliopsida</taxon>
        <taxon>Liliopsida</taxon>
        <taxon>Asparagales</taxon>
        <taxon>Orchidaceae</taxon>
        <taxon>Epidendroideae</taxon>
        <taxon>Malaxideae</taxon>
        <taxon>Dendrobiinae</taxon>
        <taxon>Dendrobium</taxon>
    </lineage>
</organism>
<evidence type="ECO:0000313" key="5">
    <source>
        <dbReference type="Proteomes" id="UP000233837"/>
    </source>
</evidence>
<dbReference type="SUPFAM" id="SSF117856">
    <property type="entry name" value="AF0104/ALDC/Ptd012-like"/>
    <property type="match status" value="1"/>
</dbReference>
<dbReference type="GO" id="GO:0003680">
    <property type="term" value="F:minor groove of adenine-thymine-rich DNA binding"/>
    <property type="evidence" value="ECO:0007669"/>
    <property type="project" value="InterPro"/>
</dbReference>
<feature type="transmembrane region" description="Helical" evidence="2">
    <location>
        <begin position="150"/>
        <end position="169"/>
    </location>
</feature>
<evidence type="ECO:0000256" key="1">
    <source>
        <dbReference type="SAM" id="MobiDB-lite"/>
    </source>
</evidence>
<dbReference type="PROSITE" id="PS51742">
    <property type="entry name" value="PPC"/>
    <property type="match status" value="1"/>
</dbReference>
<accession>A0A2I0V8N0</accession>
<feature type="region of interest" description="Disordered" evidence="1">
    <location>
        <begin position="12"/>
        <end position="70"/>
    </location>
</feature>
<evidence type="ECO:0000256" key="2">
    <source>
        <dbReference type="SAM" id="Phobius"/>
    </source>
</evidence>
<keyword evidence="4" id="KW-0238">DNA-binding</keyword>
<gene>
    <name evidence="4" type="primary">ESC</name>
    <name evidence="4" type="ORF">MA16_Dca021749</name>
</gene>
<proteinExistence type="predicted"/>
<dbReference type="PANTHER" id="PTHR31100:SF69">
    <property type="entry name" value="AT-HOOK MOTIF NUCLEAR-LOCALIZED PROTEIN 17-RELATED"/>
    <property type="match status" value="1"/>
</dbReference>
<dbReference type="Gene3D" id="3.30.1330.80">
    <property type="entry name" value="Hypothetical protein, similar to alpha- acetolactate decarboxylase, domain 2"/>
    <property type="match status" value="1"/>
</dbReference>
<keyword evidence="5" id="KW-1185">Reference proteome</keyword>
<name>A0A2I0V8N0_9ASPA</name>
<keyword evidence="2" id="KW-1133">Transmembrane helix</keyword>
<feature type="domain" description="PPC" evidence="3">
    <location>
        <begin position="78"/>
        <end position="219"/>
    </location>
</feature>
<dbReference type="PANTHER" id="PTHR31100">
    <property type="entry name" value="AT-HOOK MOTIF NUCLEAR-LOCALIZED PROTEIN 15"/>
    <property type="match status" value="1"/>
</dbReference>
<dbReference type="InterPro" id="IPR014476">
    <property type="entry name" value="AHL15-29"/>
</dbReference>
<dbReference type="CDD" id="cd11378">
    <property type="entry name" value="DUF296"/>
    <property type="match status" value="1"/>
</dbReference>
<feature type="transmembrane region" description="Helical" evidence="2">
    <location>
        <begin position="175"/>
        <end position="197"/>
    </location>
</feature>
<dbReference type="GO" id="GO:0003700">
    <property type="term" value="F:DNA-binding transcription factor activity"/>
    <property type="evidence" value="ECO:0007669"/>
    <property type="project" value="TreeGrafter"/>
</dbReference>
<protein>
    <submittedName>
        <fullName evidence="4">DNA-binding protein ESCAROLA</fullName>
    </submittedName>
</protein>
<dbReference type="AlphaFoldDB" id="A0A2I0V8N0"/>
<keyword evidence="2" id="KW-0812">Transmembrane</keyword>
<sequence length="273" mass="29056">MIFNGFEIMKPDAPLSDEVSSEEAVEKRNKKPCRLRSPPMAAGDGSSIELAKRPRGRPPGSKNKPKQPVSITASAEPSLAMHPHLLEIPGGVDIVDCLERFSKQRKLGICVLSATGVVTNVMLRQPTPTTPAEAAVIVFHGRFEILSMSATFLPPAMAAAGFGISISLAGLQGQIVGGMVAGPLVTAGVVVVMAAAFMNPIFHRPPVENEVSDSGGDVNGEEQQQHYYHLLHQRQPHSTAPAAEFCGLTFYGSHFSPHITMPGDARAPPPPPY</sequence>
<reference evidence="4 5" key="2">
    <citation type="journal article" date="2017" name="Nature">
        <title>The Apostasia genome and the evolution of orchids.</title>
        <authorList>
            <person name="Zhang G.Q."/>
            <person name="Liu K.W."/>
            <person name="Li Z."/>
            <person name="Lohaus R."/>
            <person name="Hsiao Y.Y."/>
            <person name="Niu S.C."/>
            <person name="Wang J.Y."/>
            <person name="Lin Y.C."/>
            <person name="Xu Q."/>
            <person name="Chen L.J."/>
            <person name="Yoshida K."/>
            <person name="Fujiwara S."/>
            <person name="Wang Z.W."/>
            <person name="Zhang Y.Q."/>
            <person name="Mitsuda N."/>
            <person name="Wang M."/>
            <person name="Liu G.H."/>
            <person name="Pecoraro L."/>
            <person name="Huang H.X."/>
            <person name="Xiao X.J."/>
            <person name="Lin M."/>
            <person name="Wu X.Y."/>
            <person name="Wu W.L."/>
            <person name="Chen Y.Y."/>
            <person name="Chang S.B."/>
            <person name="Sakamoto S."/>
            <person name="Ohme-Takagi M."/>
            <person name="Yagi M."/>
            <person name="Zeng S.J."/>
            <person name="Shen C.Y."/>
            <person name="Yeh C.M."/>
            <person name="Luo Y.B."/>
            <person name="Tsai W.C."/>
            <person name="Van de Peer Y."/>
            <person name="Liu Z.J."/>
        </authorList>
    </citation>
    <scope>NUCLEOTIDE SEQUENCE [LARGE SCALE GENOMIC DNA]</scope>
    <source>
        <tissue evidence="4">The whole plant</tissue>
    </source>
</reference>
<dbReference type="Proteomes" id="UP000233837">
    <property type="component" value="Unassembled WGS sequence"/>
</dbReference>
<dbReference type="InterPro" id="IPR005175">
    <property type="entry name" value="PPC_dom"/>
</dbReference>
<evidence type="ECO:0000313" key="4">
    <source>
        <dbReference type="EMBL" id="PKU59752.1"/>
    </source>
</evidence>
<keyword evidence="2" id="KW-0472">Membrane</keyword>
<dbReference type="Pfam" id="PF03479">
    <property type="entry name" value="PCC"/>
    <property type="match status" value="1"/>
</dbReference>
<dbReference type="OrthoDB" id="782346at2759"/>